<evidence type="ECO:0000313" key="10">
    <source>
        <dbReference type="Proteomes" id="UP000628017"/>
    </source>
</evidence>
<feature type="transmembrane region" description="Helical" evidence="7">
    <location>
        <begin position="119"/>
        <end position="139"/>
    </location>
</feature>
<evidence type="ECO:0000256" key="2">
    <source>
        <dbReference type="ARBA" id="ARBA00022448"/>
    </source>
</evidence>
<evidence type="ECO:0000256" key="4">
    <source>
        <dbReference type="ARBA" id="ARBA00022989"/>
    </source>
</evidence>
<comment type="subunit">
    <text evidence="7">Heterodimer of a catalytic subunit (MsrP) and a heme-binding subunit (MsrQ).</text>
</comment>
<evidence type="ECO:0000256" key="7">
    <source>
        <dbReference type="HAMAP-Rule" id="MF_01207"/>
    </source>
</evidence>
<dbReference type="InterPro" id="IPR013130">
    <property type="entry name" value="Fe3_Rdtase_TM_dom"/>
</dbReference>
<feature type="transmembrane region" description="Helical" evidence="7">
    <location>
        <begin position="176"/>
        <end position="193"/>
    </location>
</feature>
<dbReference type="InterPro" id="IPR022837">
    <property type="entry name" value="MsrQ-like"/>
</dbReference>
<feature type="transmembrane region" description="Helical" evidence="7">
    <location>
        <begin position="14"/>
        <end position="33"/>
    </location>
</feature>
<comment type="function">
    <text evidence="7">Part of the MsrPQ system that repairs oxidized periplasmic proteins containing methionine sulfoxide residues (Met-O), using respiratory chain electrons. Thus protects these proteins from oxidative-stress damage caused by reactive species of oxygen and chlorine generated by the host defense mechanisms. MsrPQ is essential for the maintenance of envelope integrity under bleach stress, rescuing a wide series of structurally unrelated periplasmic proteins from methionine oxidation. MsrQ provides electrons for reduction to the reductase catalytic subunit MsrP, using the quinone pool of the respiratory chain.</text>
</comment>
<keyword evidence="4 7" id="KW-1133">Transmembrane helix</keyword>
<evidence type="ECO:0000256" key="6">
    <source>
        <dbReference type="ARBA" id="ARBA00023136"/>
    </source>
</evidence>
<comment type="cofactor">
    <cofactor evidence="7">
        <name>FMN</name>
        <dbReference type="ChEBI" id="CHEBI:58210"/>
    </cofactor>
    <text evidence="7">Binds 1 FMN per subunit.</text>
</comment>
<keyword evidence="3 7" id="KW-0812">Transmembrane</keyword>
<dbReference type="Pfam" id="PF01794">
    <property type="entry name" value="Ferric_reduct"/>
    <property type="match status" value="1"/>
</dbReference>
<evidence type="ECO:0000313" key="9">
    <source>
        <dbReference type="EMBL" id="GGA30781.1"/>
    </source>
</evidence>
<dbReference type="EMBL" id="BMKA01000008">
    <property type="protein sequence ID" value="GGA30781.1"/>
    <property type="molecule type" value="Genomic_DNA"/>
</dbReference>
<keyword evidence="5 7" id="KW-0408">Iron</keyword>
<dbReference type="RefSeq" id="WP_188678355.1">
    <property type="nucleotide sequence ID" value="NZ_BMKA01000008.1"/>
</dbReference>
<dbReference type="GO" id="GO:0016679">
    <property type="term" value="F:oxidoreductase activity, acting on diphenols and related substances as donors"/>
    <property type="evidence" value="ECO:0007669"/>
    <property type="project" value="TreeGrafter"/>
</dbReference>
<comment type="cofactor">
    <cofactor evidence="7">
        <name>heme b</name>
        <dbReference type="ChEBI" id="CHEBI:60344"/>
    </cofactor>
    <text evidence="7">Binds 1 heme b (iron(II)-protoporphyrin IX) group per subunit.</text>
</comment>
<sequence length="198" mass="22455">MSFSQTANSAARKVPAWPLYPILLLPGLWLFWSVLQSPGPNPVETLEHGLGEYALKLLVLGLLVTPLRDLVGVNLIKYRRAIGLMAFFYVCAHLLVYLVLDNQFWWDALVKDITKRPYIIVGVLAFVILIPLAITSNNRAIRKLGPKRWRLIHYGAYLAVILGAAHFVMLKRTWQTEPLVYLAIALVLVAYRVPKLIR</sequence>
<keyword evidence="2 7" id="KW-0813">Transport</keyword>
<dbReference type="GO" id="GO:0046872">
    <property type="term" value="F:metal ion binding"/>
    <property type="evidence" value="ECO:0007669"/>
    <property type="project" value="UniProtKB-KW"/>
</dbReference>
<keyword evidence="10" id="KW-1185">Reference proteome</keyword>
<accession>A0A916R616</accession>
<dbReference type="PANTHER" id="PTHR36964">
    <property type="entry name" value="PROTEIN-METHIONINE-SULFOXIDE REDUCTASE HEME-BINDING SUBUNIT MSRQ"/>
    <property type="match status" value="1"/>
</dbReference>
<evidence type="ECO:0000256" key="5">
    <source>
        <dbReference type="ARBA" id="ARBA00023004"/>
    </source>
</evidence>
<dbReference type="GO" id="GO:0030091">
    <property type="term" value="P:protein repair"/>
    <property type="evidence" value="ECO:0007669"/>
    <property type="project" value="UniProtKB-UniRule"/>
</dbReference>
<keyword evidence="7" id="KW-1003">Cell membrane</keyword>
<dbReference type="GO" id="GO:0005886">
    <property type="term" value="C:plasma membrane"/>
    <property type="evidence" value="ECO:0007669"/>
    <property type="project" value="UniProtKB-SubCell"/>
</dbReference>
<evidence type="ECO:0000259" key="8">
    <source>
        <dbReference type="Pfam" id="PF01794"/>
    </source>
</evidence>
<feature type="domain" description="Ferric oxidoreductase" evidence="8">
    <location>
        <begin position="51"/>
        <end position="163"/>
    </location>
</feature>
<comment type="similarity">
    <text evidence="7">Belongs to the MsrQ family.</text>
</comment>
<dbReference type="Proteomes" id="UP000628017">
    <property type="component" value="Unassembled WGS sequence"/>
</dbReference>
<dbReference type="NCBIfam" id="NF003833">
    <property type="entry name" value="PRK05419.1-5"/>
    <property type="match status" value="1"/>
</dbReference>
<proteinExistence type="inferred from homology"/>
<keyword evidence="7" id="KW-0249">Electron transport</keyword>
<dbReference type="GO" id="GO:0010181">
    <property type="term" value="F:FMN binding"/>
    <property type="evidence" value="ECO:0007669"/>
    <property type="project" value="UniProtKB-UniRule"/>
</dbReference>
<keyword evidence="7" id="KW-0479">Metal-binding</keyword>
<organism evidence="9 10">
    <name type="scientific">Neptunicoccus cionae</name>
    <dbReference type="NCBI Taxonomy" id="2035344"/>
    <lineage>
        <taxon>Bacteria</taxon>
        <taxon>Pseudomonadati</taxon>
        <taxon>Pseudomonadota</taxon>
        <taxon>Alphaproteobacteria</taxon>
        <taxon>Rhodobacterales</taxon>
        <taxon>Paracoccaceae</taxon>
        <taxon>Neptunicoccus</taxon>
    </lineage>
</organism>
<reference evidence="9" key="2">
    <citation type="submission" date="2020-09" db="EMBL/GenBank/DDBJ databases">
        <authorList>
            <person name="Sun Q."/>
            <person name="Zhou Y."/>
        </authorList>
    </citation>
    <scope>NUCLEOTIDE SEQUENCE</scope>
    <source>
        <strain evidence="9">CGMCC 1.15880</strain>
    </source>
</reference>
<comment type="subcellular location">
    <subcellularLocation>
        <location evidence="7">Cell membrane</location>
        <topology evidence="7">Multi-pass membrane protein</topology>
    </subcellularLocation>
    <subcellularLocation>
        <location evidence="1">Membrane</location>
        <topology evidence="1">Multi-pass membrane protein</topology>
    </subcellularLocation>
</comment>
<feature type="transmembrane region" description="Helical" evidence="7">
    <location>
        <begin position="151"/>
        <end position="170"/>
    </location>
</feature>
<protein>
    <recommendedName>
        <fullName evidence="7">Protein-methionine-sulfoxide reductase heme-binding subunit MsrQ</fullName>
    </recommendedName>
    <alternativeName>
        <fullName evidence="7">Flavocytochrome MsrQ</fullName>
    </alternativeName>
</protein>
<name>A0A916R616_9RHOB</name>
<comment type="caution">
    <text evidence="9">The sequence shown here is derived from an EMBL/GenBank/DDBJ whole genome shotgun (WGS) entry which is preliminary data.</text>
</comment>
<keyword evidence="7" id="KW-0288">FMN</keyword>
<keyword evidence="7" id="KW-0349">Heme</keyword>
<evidence type="ECO:0000256" key="3">
    <source>
        <dbReference type="ARBA" id="ARBA00022692"/>
    </source>
</evidence>
<evidence type="ECO:0000256" key="1">
    <source>
        <dbReference type="ARBA" id="ARBA00004141"/>
    </source>
</evidence>
<dbReference type="GO" id="GO:0020037">
    <property type="term" value="F:heme binding"/>
    <property type="evidence" value="ECO:0007669"/>
    <property type="project" value="UniProtKB-UniRule"/>
</dbReference>
<feature type="transmembrane region" description="Helical" evidence="7">
    <location>
        <begin position="82"/>
        <end position="99"/>
    </location>
</feature>
<dbReference type="GO" id="GO:0009055">
    <property type="term" value="F:electron transfer activity"/>
    <property type="evidence" value="ECO:0007669"/>
    <property type="project" value="UniProtKB-UniRule"/>
</dbReference>
<keyword evidence="7" id="KW-0285">Flavoprotein</keyword>
<feature type="transmembrane region" description="Helical" evidence="7">
    <location>
        <begin position="53"/>
        <end position="70"/>
    </location>
</feature>
<dbReference type="AlphaFoldDB" id="A0A916R616"/>
<reference evidence="9" key="1">
    <citation type="journal article" date="2014" name="Int. J. Syst. Evol. Microbiol.">
        <title>Complete genome sequence of Corynebacterium casei LMG S-19264T (=DSM 44701T), isolated from a smear-ripened cheese.</title>
        <authorList>
            <consortium name="US DOE Joint Genome Institute (JGI-PGF)"/>
            <person name="Walter F."/>
            <person name="Albersmeier A."/>
            <person name="Kalinowski J."/>
            <person name="Ruckert C."/>
        </authorList>
    </citation>
    <scope>NUCLEOTIDE SEQUENCE</scope>
    <source>
        <strain evidence="9">CGMCC 1.15880</strain>
    </source>
</reference>
<gene>
    <name evidence="7 9" type="primary">msrQ</name>
    <name evidence="9" type="ORF">GCM10011498_34910</name>
</gene>
<dbReference type="HAMAP" id="MF_01207">
    <property type="entry name" value="MsrQ"/>
    <property type="match status" value="1"/>
</dbReference>
<keyword evidence="6 7" id="KW-0472">Membrane</keyword>
<dbReference type="PANTHER" id="PTHR36964:SF1">
    <property type="entry name" value="PROTEIN-METHIONINE-SULFOXIDE REDUCTASE HEME-BINDING SUBUNIT MSRQ"/>
    <property type="match status" value="1"/>
</dbReference>